<reference evidence="2 3" key="1">
    <citation type="submission" date="2019-04" db="EMBL/GenBank/DDBJ databases">
        <title>Draft genome sequence data and analysis of a Fermenting Bacterium, Geotoga petraea strain HO-Geo1, isolated from heavy-oil petroleum reservoir in Russia.</title>
        <authorList>
            <person name="Grouzdev D.S."/>
            <person name="Semenova E.M."/>
            <person name="Sokolova D.S."/>
            <person name="Tourova T.P."/>
            <person name="Poltaraus A.B."/>
            <person name="Nazina T.N."/>
        </authorList>
    </citation>
    <scope>NUCLEOTIDE SEQUENCE [LARGE SCALE GENOMIC DNA]</scope>
    <source>
        <strain evidence="2 3">HO-Geo1</strain>
    </source>
</reference>
<evidence type="ECO:0000256" key="1">
    <source>
        <dbReference type="SAM" id="Phobius"/>
    </source>
</evidence>
<sequence>MKTKGFLFLILSVIIITSVGFYIENNIDFYKFNSEEVPYYTYVNYEKKFQPVEDTKVFLTVMGNKGNELNYKVVDSEGNFVLDETSSKVKKALDIEKGSYTFTVHGDLDQEVKLNIKIGYYSSKVNFANQDLN</sequence>
<dbReference type="AlphaFoldDB" id="A0A4Z0VY46"/>
<feature type="transmembrane region" description="Helical" evidence="1">
    <location>
        <begin position="6"/>
        <end position="23"/>
    </location>
</feature>
<proteinExistence type="predicted"/>
<gene>
    <name evidence="2" type="ORF">E4650_09650</name>
</gene>
<accession>A0A4Z0VY46</accession>
<protein>
    <submittedName>
        <fullName evidence="2">Uncharacterized protein</fullName>
    </submittedName>
</protein>
<comment type="caution">
    <text evidence="2">The sequence shown here is derived from an EMBL/GenBank/DDBJ whole genome shotgun (WGS) entry which is preliminary data.</text>
</comment>
<evidence type="ECO:0000313" key="2">
    <source>
        <dbReference type="EMBL" id="TGG86900.1"/>
    </source>
</evidence>
<name>A0A4Z0VY46_9BACT</name>
<evidence type="ECO:0000313" key="3">
    <source>
        <dbReference type="Proteomes" id="UP000297288"/>
    </source>
</evidence>
<dbReference type="Proteomes" id="UP000297288">
    <property type="component" value="Unassembled WGS sequence"/>
</dbReference>
<dbReference type="RefSeq" id="WP_135403188.1">
    <property type="nucleotide sequence ID" value="NZ_SRME01000007.1"/>
</dbReference>
<organism evidence="2 3">
    <name type="scientific">Geotoga petraea</name>
    <dbReference type="NCBI Taxonomy" id="28234"/>
    <lineage>
        <taxon>Bacteria</taxon>
        <taxon>Thermotogati</taxon>
        <taxon>Thermotogota</taxon>
        <taxon>Thermotogae</taxon>
        <taxon>Petrotogales</taxon>
        <taxon>Petrotogaceae</taxon>
        <taxon>Geotoga</taxon>
    </lineage>
</organism>
<keyword evidence="1" id="KW-0472">Membrane</keyword>
<keyword evidence="1" id="KW-0812">Transmembrane</keyword>
<dbReference type="EMBL" id="SRME01000007">
    <property type="protein sequence ID" value="TGG86900.1"/>
    <property type="molecule type" value="Genomic_DNA"/>
</dbReference>
<keyword evidence="1" id="KW-1133">Transmembrane helix</keyword>